<comment type="caution">
    <text evidence="2">The sequence shown here is derived from an EMBL/GenBank/DDBJ whole genome shotgun (WGS) entry which is preliminary data.</text>
</comment>
<reference evidence="3" key="1">
    <citation type="submission" date="2017-03" db="EMBL/GenBank/DDBJ databases">
        <title>Phytopthora megakarya and P. palmivora, two closely related causual agents of cacao black pod achieved similar genome size and gene model numbers by different mechanisms.</title>
        <authorList>
            <person name="Ali S."/>
            <person name="Shao J."/>
            <person name="Larry D.J."/>
            <person name="Kronmiller B."/>
            <person name="Shen D."/>
            <person name="Strem M.D."/>
            <person name="Melnick R.L."/>
            <person name="Guiltinan M.J."/>
            <person name="Tyler B.M."/>
            <person name="Meinhardt L.W."/>
            <person name="Bailey B.A."/>
        </authorList>
    </citation>
    <scope>NUCLEOTIDE SEQUENCE [LARGE SCALE GENOMIC DNA]</scope>
    <source>
        <strain evidence="3">zdho120</strain>
    </source>
</reference>
<organism evidence="2 3">
    <name type="scientific">Phytophthora megakarya</name>
    <dbReference type="NCBI Taxonomy" id="4795"/>
    <lineage>
        <taxon>Eukaryota</taxon>
        <taxon>Sar</taxon>
        <taxon>Stramenopiles</taxon>
        <taxon>Oomycota</taxon>
        <taxon>Peronosporomycetes</taxon>
        <taxon>Peronosporales</taxon>
        <taxon>Peronosporaceae</taxon>
        <taxon>Phytophthora</taxon>
    </lineage>
</organism>
<dbReference type="AlphaFoldDB" id="A0A225V309"/>
<dbReference type="EMBL" id="NBNE01008249">
    <property type="protein sequence ID" value="OWY99691.1"/>
    <property type="molecule type" value="Genomic_DNA"/>
</dbReference>
<proteinExistence type="predicted"/>
<evidence type="ECO:0000313" key="2">
    <source>
        <dbReference type="EMBL" id="OWY99691.1"/>
    </source>
</evidence>
<dbReference type="Proteomes" id="UP000198211">
    <property type="component" value="Unassembled WGS sequence"/>
</dbReference>
<evidence type="ECO:0000313" key="3">
    <source>
        <dbReference type="Proteomes" id="UP000198211"/>
    </source>
</evidence>
<name>A0A225V309_9STRA</name>
<gene>
    <name evidence="2" type="ORF">PHMEG_00029271</name>
</gene>
<sequence>MLHPEQKPKWMKDSQKKKIRGSEAVSKTGESSDEKLWSALNSIQSDLAKIKGDLNYYQLPSLHARFHGTPSINSRSFGI</sequence>
<feature type="compositionally biased region" description="Basic and acidic residues" evidence="1">
    <location>
        <begin position="1"/>
        <end position="16"/>
    </location>
</feature>
<accession>A0A225V309</accession>
<feature type="region of interest" description="Disordered" evidence="1">
    <location>
        <begin position="1"/>
        <end position="34"/>
    </location>
</feature>
<protein>
    <submittedName>
        <fullName evidence="2">Uncharacterized protein</fullName>
    </submittedName>
</protein>
<evidence type="ECO:0000256" key="1">
    <source>
        <dbReference type="SAM" id="MobiDB-lite"/>
    </source>
</evidence>
<keyword evidence="3" id="KW-1185">Reference proteome</keyword>